<dbReference type="AlphaFoldDB" id="A0A133UCT2"/>
<accession>A0A133UCT2</accession>
<name>A0A133UCT2_9EURY</name>
<comment type="caution">
    <text evidence="1">The sequence shown here is derived from an EMBL/GenBank/DDBJ whole genome shotgun (WGS) entry which is preliminary data.</text>
</comment>
<sequence>MARERFDFTQLEVEFPVDVDEDIFNWWKDAIRKLVTKESQGKEETEQKVVKEEEVEEYLNKGWKSVNKLNNHECVVEK</sequence>
<evidence type="ECO:0000313" key="2">
    <source>
        <dbReference type="Proteomes" id="UP000070373"/>
    </source>
</evidence>
<organism evidence="1 2">
    <name type="scientific">candidate division MSBL1 archaeon SCGC-AAA259E17</name>
    <dbReference type="NCBI Taxonomy" id="1698263"/>
    <lineage>
        <taxon>Archaea</taxon>
        <taxon>Methanobacteriati</taxon>
        <taxon>Methanobacteriota</taxon>
        <taxon>candidate division MSBL1</taxon>
    </lineage>
</organism>
<evidence type="ECO:0000313" key="1">
    <source>
        <dbReference type="EMBL" id="KXA91979.1"/>
    </source>
</evidence>
<gene>
    <name evidence="1" type="ORF">AKJ64_04290</name>
</gene>
<protein>
    <submittedName>
        <fullName evidence="1">Uncharacterized protein</fullName>
    </submittedName>
</protein>
<dbReference type="EMBL" id="LHXN01000090">
    <property type="protein sequence ID" value="KXA91979.1"/>
    <property type="molecule type" value="Genomic_DNA"/>
</dbReference>
<keyword evidence="2" id="KW-1185">Reference proteome</keyword>
<dbReference type="Proteomes" id="UP000070373">
    <property type="component" value="Unassembled WGS sequence"/>
</dbReference>
<reference evidence="1 2" key="1">
    <citation type="journal article" date="2016" name="Sci. Rep.">
        <title>Metabolic traits of an uncultured archaeal lineage -MSBL1- from brine pools of the Red Sea.</title>
        <authorList>
            <person name="Mwirichia R."/>
            <person name="Alam I."/>
            <person name="Rashid M."/>
            <person name="Vinu M."/>
            <person name="Ba-Alawi W."/>
            <person name="Anthony Kamau A."/>
            <person name="Kamanda Ngugi D."/>
            <person name="Goker M."/>
            <person name="Klenk H.P."/>
            <person name="Bajic V."/>
            <person name="Stingl U."/>
        </authorList>
    </citation>
    <scope>NUCLEOTIDE SEQUENCE [LARGE SCALE GENOMIC DNA]</scope>
    <source>
        <strain evidence="1">SCGC-AAA259E17</strain>
    </source>
</reference>
<proteinExistence type="predicted"/>